<dbReference type="KEGG" id="otd:J1M35_20275"/>
<dbReference type="EMBL" id="CP071796">
    <property type="protein sequence ID" value="QTD45318.1"/>
    <property type="molecule type" value="Genomic_DNA"/>
</dbReference>
<proteinExistence type="predicted"/>
<keyword evidence="2" id="KW-1185">Reference proteome</keyword>
<gene>
    <name evidence="1" type="ORF">J1M35_20275</name>
</gene>
<reference evidence="1" key="1">
    <citation type="submission" date="2021-03" db="EMBL/GenBank/DDBJ databases">
        <title>Ottowia sp. 27C isolated from the cloaca of a Giant Asian pond turtle (Heosemys grandis).</title>
        <authorList>
            <person name="Spergser J."/>
            <person name="Busse H.-J."/>
        </authorList>
    </citation>
    <scope>NUCLEOTIDE SEQUENCE</scope>
    <source>
        <strain evidence="1">27C</strain>
    </source>
</reference>
<dbReference type="AlphaFoldDB" id="A0A975H2X8"/>
<dbReference type="Proteomes" id="UP000663903">
    <property type="component" value="Chromosome"/>
</dbReference>
<name>A0A975H2X8_9BURK</name>
<organism evidence="1 2">
    <name type="scientific">Ottowia testudinis</name>
    <dbReference type="NCBI Taxonomy" id="2816950"/>
    <lineage>
        <taxon>Bacteria</taxon>
        <taxon>Pseudomonadati</taxon>
        <taxon>Pseudomonadota</taxon>
        <taxon>Betaproteobacteria</taxon>
        <taxon>Burkholderiales</taxon>
        <taxon>Comamonadaceae</taxon>
        <taxon>Ottowia</taxon>
    </lineage>
</organism>
<evidence type="ECO:0000313" key="1">
    <source>
        <dbReference type="EMBL" id="QTD45318.1"/>
    </source>
</evidence>
<evidence type="ECO:0000313" key="2">
    <source>
        <dbReference type="Proteomes" id="UP000663903"/>
    </source>
</evidence>
<accession>A0A975H2X8</accession>
<protein>
    <submittedName>
        <fullName evidence="1">Uncharacterized protein</fullName>
    </submittedName>
</protein>
<sequence length="199" mass="22937">MNIISKLIEDALWKLSQNESELACINLCILIDAAAKRRYPAEESNKARYTKFLNDEMSTIWFMATEGNFVPHDDIYVTYDSKSTKLSTAFYELFRCNGLHEGYFPIDFRSRDHQDIPAITENLLPAMYAGILTTQEFKGINIKSPVSVELNGRKILFSTIVGDRGLLMQQAEWQTRFDECQATMSEFIKNRKILFLNPL</sequence>
<dbReference type="RefSeq" id="WP_208009068.1">
    <property type="nucleotide sequence ID" value="NZ_CP071796.1"/>
</dbReference>